<name>A0A553JXR5_9ACTN</name>
<accession>A0A553JXR5</accession>
<keyword evidence="2" id="KW-1185">Reference proteome</keyword>
<proteinExistence type="predicted"/>
<dbReference type="RefSeq" id="WP_143938686.1">
    <property type="nucleotide sequence ID" value="NZ_VKKG01000005.1"/>
</dbReference>
<organism evidence="1 2">
    <name type="scientific">Tessaracoccus rhinocerotis</name>
    <dbReference type="NCBI Taxonomy" id="1689449"/>
    <lineage>
        <taxon>Bacteria</taxon>
        <taxon>Bacillati</taxon>
        <taxon>Actinomycetota</taxon>
        <taxon>Actinomycetes</taxon>
        <taxon>Propionibacteriales</taxon>
        <taxon>Propionibacteriaceae</taxon>
        <taxon>Tessaracoccus</taxon>
    </lineage>
</organism>
<evidence type="ECO:0000313" key="1">
    <source>
        <dbReference type="EMBL" id="TRY17222.1"/>
    </source>
</evidence>
<protein>
    <submittedName>
        <fullName evidence="1">Uncharacterized protein</fullName>
    </submittedName>
</protein>
<comment type="caution">
    <text evidence="1">The sequence shown here is derived from an EMBL/GenBank/DDBJ whole genome shotgun (WGS) entry which is preliminary data.</text>
</comment>
<dbReference type="OrthoDB" id="5194361at2"/>
<dbReference type="Proteomes" id="UP000317638">
    <property type="component" value="Unassembled WGS sequence"/>
</dbReference>
<dbReference type="AlphaFoldDB" id="A0A553JXR5"/>
<evidence type="ECO:0000313" key="2">
    <source>
        <dbReference type="Proteomes" id="UP000317638"/>
    </source>
</evidence>
<gene>
    <name evidence="1" type="ORF">FOJ82_11720</name>
</gene>
<dbReference type="EMBL" id="VKKG01000005">
    <property type="protein sequence ID" value="TRY17222.1"/>
    <property type="molecule type" value="Genomic_DNA"/>
</dbReference>
<reference evidence="1 2" key="1">
    <citation type="submission" date="2019-07" db="EMBL/GenBank/DDBJ databases">
        <authorList>
            <person name="Zhou L.-Y."/>
        </authorList>
    </citation>
    <scope>NUCLEOTIDE SEQUENCE [LARGE SCALE GENOMIC DNA]</scope>
    <source>
        <strain evidence="1 2">YIM 101269</strain>
    </source>
</reference>
<sequence>MKIASKDGRTVYLWRCGSNVHAQLVNASTGDLVFLRTAGGTSLGGARVPSGKTSVNSGSYSLAQTGVVKACVTPTNRSEWCTSYYVAIV</sequence>